<evidence type="ECO:0000313" key="12">
    <source>
        <dbReference type="Proteomes" id="UP000290365"/>
    </source>
</evidence>
<reference evidence="11 12" key="1">
    <citation type="submission" date="2019-01" db="EMBL/GenBank/DDBJ databases">
        <title>Ktedonosporobacter rubrisoli SCAWS-G2.</title>
        <authorList>
            <person name="Huang Y."/>
            <person name="Yan B."/>
        </authorList>
    </citation>
    <scope>NUCLEOTIDE SEQUENCE [LARGE SCALE GENOMIC DNA]</scope>
    <source>
        <strain evidence="11 12">SCAWS-G2</strain>
    </source>
</reference>
<dbReference type="GO" id="GO:0000287">
    <property type="term" value="F:magnesium ion binding"/>
    <property type="evidence" value="ECO:0007669"/>
    <property type="project" value="InterPro"/>
</dbReference>
<dbReference type="OrthoDB" id="9806254at2"/>
<keyword evidence="7" id="KW-0520">NAD</keyword>
<dbReference type="SUPFAM" id="SSF53659">
    <property type="entry name" value="Isocitrate/Isopropylmalate dehydrogenase-like"/>
    <property type="match status" value="1"/>
</dbReference>
<dbReference type="SMART" id="SM01329">
    <property type="entry name" value="Iso_dh"/>
    <property type="match status" value="1"/>
</dbReference>
<evidence type="ECO:0000256" key="7">
    <source>
        <dbReference type="ARBA" id="ARBA00023027"/>
    </source>
</evidence>
<dbReference type="KEGG" id="kbs:EPA93_23990"/>
<dbReference type="EMBL" id="CP035758">
    <property type="protein sequence ID" value="QBD78875.1"/>
    <property type="molecule type" value="Genomic_DNA"/>
</dbReference>
<sequence>MRYHRIALLPGDGIGQDVIAEGVQTLNLLASLAGDFRLETQSFDWSCEYYLQHGRMMPPEALNTLREFDAIYFGAVGFPTVPDHVSLHGMLLPIRQEFDLYVNLRPIRLLPGLEGPLRGRTTADVNFVCVRENTEGEYARSGGRIQVGTPQEVATQTAIFTRQGTERIIRYAFELARREGRHKVTSATKSNALQYSMVFWDEVYSAVAAEYPDITADKWHVDALAARFVTHPQTLDVVVSSNLFGDILTDLGGALQGSLGLPPSGNIHPVAETRRGPSLFEPVHGSAPDIAGKGIANPIGGIWSGQIMLEYLGEREAATQLMRAIEAVTAAREVLTPDLGGRATTVEVGKAIRTALRKLYK</sequence>
<evidence type="ECO:0000256" key="6">
    <source>
        <dbReference type="ARBA" id="ARBA00023002"/>
    </source>
</evidence>
<dbReference type="NCBIfam" id="TIGR02089">
    <property type="entry name" value="TTC"/>
    <property type="match status" value="1"/>
</dbReference>
<dbReference type="GO" id="GO:0051287">
    <property type="term" value="F:NAD binding"/>
    <property type="evidence" value="ECO:0007669"/>
    <property type="project" value="InterPro"/>
</dbReference>
<dbReference type="InterPro" id="IPR050501">
    <property type="entry name" value="ICDH/IPMDH"/>
</dbReference>
<proteinExistence type="inferred from homology"/>
<keyword evidence="12" id="KW-1185">Reference proteome</keyword>
<dbReference type="Gene3D" id="3.40.718.10">
    <property type="entry name" value="Isopropylmalate Dehydrogenase"/>
    <property type="match status" value="1"/>
</dbReference>
<evidence type="ECO:0000256" key="4">
    <source>
        <dbReference type="ARBA" id="ARBA00013126"/>
    </source>
</evidence>
<organism evidence="11 12">
    <name type="scientific">Ktedonosporobacter rubrisoli</name>
    <dbReference type="NCBI Taxonomy" id="2509675"/>
    <lineage>
        <taxon>Bacteria</taxon>
        <taxon>Bacillati</taxon>
        <taxon>Chloroflexota</taxon>
        <taxon>Ktedonobacteria</taxon>
        <taxon>Ktedonobacterales</taxon>
        <taxon>Ktedonosporobacteraceae</taxon>
        <taxon>Ktedonosporobacter</taxon>
    </lineage>
</organism>
<comment type="similarity">
    <text evidence="3">Belongs to the isocitrate and isopropylmalate dehydrogenases family.</text>
</comment>
<dbReference type="InterPro" id="IPR011829">
    <property type="entry name" value="TTC_DH"/>
</dbReference>
<protein>
    <recommendedName>
        <fullName evidence="4">D-malate dehydrogenase (decarboxylating)</fullName>
        <ecNumber evidence="4">1.1.1.83</ecNumber>
    </recommendedName>
</protein>
<evidence type="ECO:0000256" key="9">
    <source>
        <dbReference type="ARBA" id="ARBA00049301"/>
    </source>
</evidence>
<dbReference type="EC" id="1.1.1.83" evidence="4"/>
<feature type="domain" description="Isopropylmalate dehydrogenase-like" evidence="10">
    <location>
        <begin position="5"/>
        <end position="352"/>
    </location>
</feature>
<dbReference type="GO" id="GO:0046553">
    <property type="term" value="F:D-malate dehydrogenase (decarboxylating) (NAD+) activity"/>
    <property type="evidence" value="ECO:0007669"/>
    <property type="project" value="UniProtKB-EC"/>
</dbReference>
<comment type="cofactor">
    <cofactor evidence="1">
        <name>Mn(2+)</name>
        <dbReference type="ChEBI" id="CHEBI:29035"/>
    </cofactor>
</comment>
<evidence type="ECO:0000259" key="10">
    <source>
        <dbReference type="SMART" id="SM01329"/>
    </source>
</evidence>
<evidence type="ECO:0000256" key="3">
    <source>
        <dbReference type="ARBA" id="ARBA00007769"/>
    </source>
</evidence>
<dbReference type="PANTHER" id="PTHR43275:SF1">
    <property type="entry name" value="D-MALATE DEHYDROGENASE [DECARBOXYLATING]"/>
    <property type="match status" value="1"/>
</dbReference>
<dbReference type="PANTHER" id="PTHR43275">
    <property type="entry name" value="D-MALATE DEHYDROGENASE [DECARBOXYLATING]"/>
    <property type="match status" value="1"/>
</dbReference>
<dbReference type="RefSeq" id="WP_129889928.1">
    <property type="nucleotide sequence ID" value="NZ_CP035758.1"/>
</dbReference>
<dbReference type="AlphaFoldDB" id="A0A4P6JU57"/>
<comment type="catalytic activity">
    <reaction evidence="9">
        <text>(R)-malate + NAD(+) = pyruvate + CO2 + NADH</text>
        <dbReference type="Rhea" id="RHEA:18365"/>
        <dbReference type="ChEBI" id="CHEBI:15361"/>
        <dbReference type="ChEBI" id="CHEBI:15588"/>
        <dbReference type="ChEBI" id="CHEBI:16526"/>
        <dbReference type="ChEBI" id="CHEBI:57540"/>
        <dbReference type="ChEBI" id="CHEBI:57945"/>
        <dbReference type="EC" id="1.1.1.83"/>
    </reaction>
</comment>
<evidence type="ECO:0000256" key="1">
    <source>
        <dbReference type="ARBA" id="ARBA00001936"/>
    </source>
</evidence>
<accession>A0A4P6JU57</accession>
<evidence type="ECO:0000256" key="2">
    <source>
        <dbReference type="ARBA" id="ARBA00001946"/>
    </source>
</evidence>
<dbReference type="Pfam" id="PF00180">
    <property type="entry name" value="Iso_dh"/>
    <property type="match status" value="1"/>
</dbReference>
<evidence type="ECO:0000256" key="5">
    <source>
        <dbReference type="ARBA" id="ARBA00022723"/>
    </source>
</evidence>
<keyword evidence="5" id="KW-0479">Metal-binding</keyword>
<dbReference type="Proteomes" id="UP000290365">
    <property type="component" value="Chromosome"/>
</dbReference>
<comment type="cofactor">
    <cofactor evidence="2">
        <name>Mg(2+)</name>
        <dbReference type="ChEBI" id="CHEBI:18420"/>
    </cofactor>
</comment>
<gene>
    <name evidence="11" type="ORF">EPA93_23990</name>
</gene>
<evidence type="ECO:0000256" key="8">
    <source>
        <dbReference type="ARBA" id="ARBA00023211"/>
    </source>
</evidence>
<keyword evidence="6 11" id="KW-0560">Oxidoreductase</keyword>
<dbReference type="PROSITE" id="PS00470">
    <property type="entry name" value="IDH_IMDH"/>
    <property type="match status" value="1"/>
</dbReference>
<name>A0A4P6JU57_KTERU</name>
<dbReference type="InterPro" id="IPR024084">
    <property type="entry name" value="IsoPropMal-DH-like_dom"/>
</dbReference>
<dbReference type="InterPro" id="IPR019818">
    <property type="entry name" value="IsoCit/isopropylmalate_DH_CS"/>
</dbReference>
<evidence type="ECO:0000313" key="11">
    <source>
        <dbReference type="EMBL" id="QBD78875.1"/>
    </source>
</evidence>
<keyword evidence="8" id="KW-0464">Manganese</keyword>